<comment type="caution">
    <text evidence="2">The sequence shown here is derived from an EMBL/GenBank/DDBJ whole genome shotgun (WGS) entry which is preliminary data.</text>
</comment>
<keyword evidence="1" id="KW-0732">Signal</keyword>
<reference evidence="3" key="1">
    <citation type="journal article" date="2019" name="Int. J. Syst. Evol. Microbiol.">
        <title>The Global Catalogue of Microorganisms (GCM) 10K type strain sequencing project: providing services to taxonomists for standard genome sequencing and annotation.</title>
        <authorList>
            <consortium name="The Broad Institute Genomics Platform"/>
            <consortium name="The Broad Institute Genome Sequencing Center for Infectious Disease"/>
            <person name="Wu L."/>
            <person name="Ma J."/>
        </authorList>
    </citation>
    <scope>NUCLEOTIDE SEQUENCE [LARGE SCALE GENOMIC DNA]</scope>
    <source>
        <strain evidence="3">CGMCC 4.7289</strain>
    </source>
</reference>
<accession>A0ABV8LQ80</accession>
<evidence type="ECO:0000256" key="1">
    <source>
        <dbReference type="SAM" id="SignalP"/>
    </source>
</evidence>
<dbReference type="PANTHER" id="PTHR43649:SF16">
    <property type="entry name" value="SUGAR-BINDING LIPOPROTEIN"/>
    <property type="match status" value="1"/>
</dbReference>
<dbReference type="PROSITE" id="PS51257">
    <property type="entry name" value="PROKAR_LIPOPROTEIN"/>
    <property type="match status" value="1"/>
</dbReference>
<evidence type="ECO:0000313" key="2">
    <source>
        <dbReference type="EMBL" id="MFC4132399.1"/>
    </source>
</evidence>
<name>A0ABV8LQ80_9ACTN</name>
<dbReference type="Proteomes" id="UP001595816">
    <property type="component" value="Unassembled WGS sequence"/>
</dbReference>
<dbReference type="Pfam" id="PF13416">
    <property type="entry name" value="SBP_bac_8"/>
    <property type="match status" value="1"/>
</dbReference>
<dbReference type="InterPro" id="IPR006059">
    <property type="entry name" value="SBP"/>
</dbReference>
<feature type="signal peptide" evidence="1">
    <location>
        <begin position="1"/>
        <end position="18"/>
    </location>
</feature>
<dbReference type="RefSeq" id="WP_253753316.1">
    <property type="nucleotide sequence ID" value="NZ_JAMZDZ010000001.1"/>
</dbReference>
<dbReference type="PANTHER" id="PTHR43649">
    <property type="entry name" value="ARABINOSE-BINDING PROTEIN-RELATED"/>
    <property type="match status" value="1"/>
</dbReference>
<dbReference type="Gene3D" id="3.40.190.10">
    <property type="entry name" value="Periplasmic binding protein-like II"/>
    <property type="match status" value="1"/>
</dbReference>
<feature type="chain" id="PRO_5045377254" evidence="1">
    <location>
        <begin position="19"/>
        <end position="459"/>
    </location>
</feature>
<sequence length="459" mass="48380">MRTTRRSALALFGGAAVAALTGCDSLKPTSDGTGDTIVLRVQGMPPATEKASLDQFAKLVADFEKANPGIKIEGSTNVWDSMTFSAKLAGGSIEDVISVPLTEPQGLIERKQVSSITGDLRGWNHYQEFNPQVLKPISDAAGEVYGVPEAPFALGLVYNRALFAQAGLDPDKPPTTWADVQAYAKQIAAKTGKPGYVQESKDNQGGWQLTMITYAHGGSMERLDNGKYVADFNSAPTKSALNLLKTMRWTDDSLGRNLLNNQNDVIKAFAAGQVGMFLGTPGTYRLAKVTYGMTNTGDYGIGAMPQAGGNATLSGGKIYMVPASVSAAKRAAAVKWLLFAYAQPQYDPAVAAANAKALAADPKAAVGVPTLPLFNQAQQDKITAAIQPYVNVELPHFAPYLTGTPALALRAEPAVQAQAIYAALDTAIQAVLTDRNADVDALLAKAESDVNAKLAAAQK</sequence>
<keyword evidence="3" id="KW-1185">Reference proteome</keyword>
<dbReference type="SUPFAM" id="SSF53850">
    <property type="entry name" value="Periplasmic binding protein-like II"/>
    <property type="match status" value="1"/>
</dbReference>
<dbReference type="InterPro" id="IPR050490">
    <property type="entry name" value="Bact_solute-bd_prot1"/>
</dbReference>
<organism evidence="2 3">
    <name type="scientific">Hamadaea flava</name>
    <dbReference type="NCBI Taxonomy" id="1742688"/>
    <lineage>
        <taxon>Bacteria</taxon>
        <taxon>Bacillati</taxon>
        <taxon>Actinomycetota</taxon>
        <taxon>Actinomycetes</taxon>
        <taxon>Micromonosporales</taxon>
        <taxon>Micromonosporaceae</taxon>
        <taxon>Hamadaea</taxon>
    </lineage>
</organism>
<protein>
    <submittedName>
        <fullName evidence="2">ABC transporter substrate-binding protein</fullName>
    </submittedName>
</protein>
<evidence type="ECO:0000313" key="3">
    <source>
        <dbReference type="Proteomes" id="UP001595816"/>
    </source>
</evidence>
<gene>
    <name evidence="2" type="ORF">ACFOZ4_17465</name>
</gene>
<proteinExistence type="predicted"/>
<dbReference type="EMBL" id="JBHSAY010000009">
    <property type="protein sequence ID" value="MFC4132399.1"/>
    <property type="molecule type" value="Genomic_DNA"/>
</dbReference>